<evidence type="ECO:0000313" key="6">
    <source>
        <dbReference type="EMBL" id="MBQ0925501.1"/>
    </source>
</evidence>
<dbReference type="Gene3D" id="1.10.10.10">
    <property type="entry name" value="Winged helix-like DNA-binding domain superfamily/Winged helix DNA-binding domain"/>
    <property type="match status" value="1"/>
</dbReference>
<keyword evidence="3" id="KW-0804">Transcription</keyword>
<dbReference type="PANTHER" id="PTHR30136:SF24">
    <property type="entry name" value="HTH-TYPE TRANSCRIPTIONAL REPRESSOR ALLR"/>
    <property type="match status" value="1"/>
</dbReference>
<evidence type="ECO:0000256" key="3">
    <source>
        <dbReference type="ARBA" id="ARBA00023163"/>
    </source>
</evidence>
<dbReference type="InterPro" id="IPR050707">
    <property type="entry name" value="HTH_MetabolicPath_Reg"/>
</dbReference>
<feature type="domain" description="HTH iclR-type" evidence="4">
    <location>
        <begin position="38"/>
        <end position="99"/>
    </location>
</feature>
<protein>
    <submittedName>
        <fullName evidence="6">IclR family transcriptional regulator</fullName>
    </submittedName>
</protein>
<dbReference type="PROSITE" id="PS51078">
    <property type="entry name" value="ICLR_ED"/>
    <property type="match status" value="1"/>
</dbReference>
<sequence>MSSRCGQQAVSLTLSRNTKGEVAVAREAVEDSSGRETVGSVLRACQLLGQFSAERPVITLAELTATSGFNKPTVHRLMSTLVEAGWVHRDHSGAYRVRMPMFTIGAAALAGFDLRTEARPELEALASDFGDTAFLMVPSAAGAVCIDRVEGGKPMVLAAVSIGSVLPYHAAAAPVAMAAFDSELRSRALRDPLPAFTEMTLSDPGEFASHLDQVRAEGVSRSRNDYLNGVSAVAAPILGSRDSLVGTISLGGHSEDFTGSDGDVRAEAVRAAAKRLSDALNAARL</sequence>
<dbReference type="InterPro" id="IPR014757">
    <property type="entry name" value="Tscrpt_reg_IclR_C"/>
</dbReference>
<dbReference type="EMBL" id="JAGPXE010000006">
    <property type="protein sequence ID" value="MBQ0925501.1"/>
    <property type="molecule type" value="Genomic_DNA"/>
</dbReference>
<evidence type="ECO:0000256" key="1">
    <source>
        <dbReference type="ARBA" id="ARBA00023015"/>
    </source>
</evidence>
<evidence type="ECO:0000256" key="2">
    <source>
        <dbReference type="ARBA" id="ARBA00023125"/>
    </source>
</evidence>
<dbReference type="PANTHER" id="PTHR30136">
    <property type="entry name" value="HELIX-TURN-HELIX TRANSCRIPTIONAL REGULATOR, ICLR FAMILY"/>
    <property type="match status" value="1"/>
</dbReference>
<comment type="caution">
    <text evidence="6">The sequence shown here is derived from an EMBL/GenBank/DDBJ whole genome shotgun (WGS) entry which is preliminary data.</text>
</comment>
<accession>A0ABS5DGU6</accession>
<dbReference type="Pfam" id="PF09339">
    <property type="entry name" value="HTH_IclR"/>
    <property type="match status" value="1"/>
</dbReference>
<feature type="domain" description="IclR-ED" evidence="5">
    <location>
        <begin position="100"/>
        <end position="282"/>
    </location>
</feature>
<dbReference type="Gene3D" id="3.30.450.40">
    <property type="match status" value="1"/>
</dbReference>
<dbReference type="SUPFAM" id="SSF46785">
    <property type="entry name" value="Winged helix' DNA-binding domain"/>
    <property type="match status" value="1"/>
</dbReference>
<dbReference type="SMART" id="SM00346">
    <property type="entry name" value="HTH_ICLR"/>
    <property type="match status" value="1"/>
</dbReference>
<dbReference type="InterPro" id="IPR029016">
    <property type="entry name" value="GAF-like_dom_sf"/>
</dbReference>
<dbReference type="SUPFAM" id="SSF55781">
    <property type="entry name" value="GAF domain-like"/>
    <property type="match status" value="1"/>
</dbReference>
<evidence type="ECO:0000259" key="5">
    <source>
        <dbReference type="PROSITE" id="PS51078"/>
    </source>
</evidence>
<proteinExistence type="predicted"/>
<dbReference type="InterPro" id="IPR036390">
    <property type="entry name" value="WH_DNA-bd_sf"/>
</dbReference>
<keyword evidence="7" id="KW-1185">Reference proteome</keyword>
<evidence type="ECO:0000313" key="7">
    <source>
        <dbReference type="Proteomes" id="UP000674084"/>
    </source>
</evidence>
<dbReference type="InterPro" id="IPR036388">
    <property type="entry name" value="WH-like_DNA-bd_sf"/>
</dbReference>
<keyword evidence="2" id="KW-0238">DNA-binding</keyword>
<dbReference type="Proteomes" id="UP000674084">
    <property type="component" value="Unassembled WGS sequence"/>
</dbReference>
<gene>
    <name evidence="6" type="ORF">KBO27_16210</name>
</gene>
<dbReference type="InterPro" id="IPR005471">
    <property type="entry name" value="Tscrpt_reg_IclR_N"/>
</dbReference>
<name>A0ABS5DGU6_9PSEU</name>
<dbReference type="Pfam" id="PF01614">
    <property type="entry name" value="IclR_C"/>
    <property type="match status" value="1"/>
</dbReference>
<dbReference type="PROSITE" id="PS51077">
    <property type="entry name" value="HTH_ICLR"/>
    <property type="match status" value="1"/>
</dbReference>
<keyword evidence="1" id="KW-0805">Transcription regulation</keyword>
<evidence type="ECO:0000259" key="4">
    <source>
        <dbReference type="PROSITE" id="PS51077"/>
    </source>
</evidence>
<reference evidence="6 7" key="1">
    <citation type="submission" date="2021-04" db="EMBL/GenBank/DDBJ databases">
        <title>Whole-genome sequencing of Saccharopolyspora endophytica KCTC 19397.</title>
        <authorList>
            <person name="Ay H."/>
            <person name="Saygin H."/>
            <person name="Sahin N."/>
        </authorList>
    </citation>
    <scope>NUCLEOTIDE SEQUENCE [LARGE SCALE GENOMIC DNA]</scope>
    <source>
        <strain evidence="6 7">KCTC 19397</strain>
    </source>
</reference>
<organism evidence="6 7">
    <name type="scientific">Saccharopolyspora endophytica</name>
    <dbReference type="NCBI Taxonomy" id="543886"/>
    <lineage>
        <taxon>Bacteria</taxon>
        <taxon>Bacillati</taxon>
        <taxon>Actinomycetota</taxon>
        <taxon>Actinomycetes</taxon>
        <taxon>Pseudonocardiales</taxon>
        <taxon>Pseudonocardiaceae</taxon>
        <taxon>Saccharopolyspora</taxon>
    </lineage>
</organism>